<accession>A0A8E2EL81</accession>
<organism evidence="1 2">
    <name type="scientific">Lepidopterella palustris CBS 459.81</name>
    <dbReference type="NCBI Taxonomy" id="1314670"/>
    <lineage>
        <taxon>Eukaryota</taxon>
        <taxon>Fungi</taxon>
        <taxon>Dikarya</taxon>
        <taxon>Ascomycota</taxon>
        <taxon>Pezizomycotina</taxon>
        <taxon>Dothideomycetes</taxon>
        <taxon>Pleosporomycetidae</taxon>
        <taxon>Mytilinidiales</taxon>
        <taxon>Argynnaceae</taxon>
        <taxon>Lepidopterella</taxon>
    </lineage>
</organism>
<name>A0A8E2EL81_9PEZI</name>
<keyword evidence="2" id="KW-1185">Reference proteome</keyword>
<dbReference type="AlphaFoldDB" id="A0A8E2EL81"/>
<reference evidence="1 2" key="1">
    <citation type="journal article" date="2016" name="Nat. Commun.">
        <title>Ectomycorrhizal ecology is imprinted in the genome of the dominant symbiotic fungus Cenococcum geophilum.</title>
        <authorList>
            <consortium name="DOE Joint Genome Institute"/>
            <person name="Peter M."/>
            <person name="Kohler A."/>
            <person name="Ohm R.A."/>
            <person name="Kuo A."/>
            <person name="Krutzmann J."/>
            <person name="Morin E."/>
            <person name="Arend M."/>
            <person name="Barry K.W."/>
            <person name="Binder M."/>
            <person name="Choi C."/>
            <person name="Clum A."/>
            <person name="Copeland A."/>
            <person name="Grisel N."/>
            <person name="Haridas S."/>
            <person name="Kipfer T."/>
            <person name="LaButti K."/>
            <person name="Lindquist E."/>
            <person name="Lipzen A."/>
            <person name="Maire R."/>
            <person name="Meier B."/>
            <person name="Mihaltcheva S."/>
            <person name="Molinier V."/>
            <person name="Murat C."/>
            <person name="Poggeler S."/>
            <person name="Quandt C.A."/>
            <person name="Sperisen C."/>
            <person name="Tritt A."/>
            <person name="Tisserant E."/>
            <person name="Crous P.W."/>
            <person name="Henrissat B."/>
            <person name="Nehls U."/>
            <person name="Egli S."/>
            <person name="Spatafora J.W."/>
            <person name="Grigoriev I.V."/>
            <person name="Martin F.M."/>
        </authorList>
    </citation>
    <scope>NUCLEOTIDE SEQUENCE [LARGE SCALE GENOMIC DNA]</scope>
    <source>
        <strain evidence="1 2">CBS 459.81</strain>
    </source>
</reference>
<dbReference type="Proteomes" id="UP000250266">
    <property type="component" value="Unassembled WGS sequence"/>
</dbReference>
<evidence type="ECO:0000313" key="1">
    <source>
        <dbReference type="EMBL" id="OCK86047.1"/>
    </source>
</evidence>
<sequence>MLQCLIKHSLIAVHHCTIVACPVSFGDLSEEQVPGHVTLAPRCLGSALPYDAKIWGRAPASTVVVRLHSLFKSRLDPAPLFSPSFYSLFLYSFPPILSNNPPPPTL</sequence>
<dbReference type="PROSITE" id="PS51257">
    <property type="entry name" value="PROKAR_LIPOPROTEIN"/>
    <property type="match status" value="1"/>
</dbReference>
<proteinExistence type="predicted"/>
<dbReference type="EMBL" id="KV744810">
    <property type="protein sequence ID" value="OCK86047.1"/>
    <property type="molecule type" value="Genomic_DNA"/>
</dbReference>
<gene>
    <name evidence="1" type="ORF">K432DRAFT_187399</name>
</gene>
<protein>
    <submittedName>
        <fullName evidence="1">Uncharacterized protein</fullName>
    </submittedName>
</protein>
<evidence type="ECO:0000313" key="2">
    <source>
        <dbReference type="Proteomes" id="UP000250266"/>
    </source>
</evidence>